<evidence type="ECO:0000256" key="2">
    <source>
        <dbReference type="SAM" id="Phobius"/>
    </source>
</evidence>
<keyword evidence="3" id="KW-1185">Reference proteome</keyword>
<keyword evidence="2" id="KW-1133">Transmembrane helix</keyword>
<feature type="transmembrane region" description="Helical" evidence="2">
    <location>
        <begin position="188"/>
        <end position="220"/>
    </location>
</feature>
<feature type="transmembrane region" description="Helical" evidence="2">
    <location>
        <begin position="106"/>
        <end position="126"/>
    </location>
</feature>
<name>A0ABM4D2Y4_HYDVU</name>
<protein>
    <submittedName>
        <fullName evidence="4">Transmembrane protein 272 isoform X3</fullName>
    </submittedName>
</protein>
<sequence length="221" mass="24581">MVESTKCDAPPKCLTDATPPPDYGNLEPPNYNTVEDPPPSYESIFGEIRQARQQSSGILDFLKKTIMIFLSTVGCTFCLAFLLAIPIACIVIGAKYKDDCRVQPKIPLYLIVLGSFGILRNIVGLCNQIKRRNSSGNNDDEDKKKSAFEGIIDCFMIGWFIAGNVWIYSNYPPDYDNTDSIDYCNKTLYLFAFGLTTASYAFVGFVCFCMCCIGCCSLLMD</sequence>
<dbReference type="PANTHER" id="PTHR33444">
    <property type="entry name" value="SI:DKEY-19B23.12-RELATED"/>
    <property type="match status" value="1"/>
</dbReference>
<gene>
    <name evidence="4" type="primary">LOC100209930</name>
</gene>
<evidence type="ECO:0000313" key="4">
    <source>
        <dbReference type="RefSeq" id="XP_065668622.1"/>
    </source>
</evidence>
<accession>A0ABM4D2Y4</accession>
<evidence type="ECO:0000313" key="3">
    <source>
        <dbReference type="Proteomes" id="UP001652625"/>
    </source>
</evidence>
<feature type="transmembrane region" description="Helical" evidence="2">
    <location>
        <begin position="147"/>
        <end position="168"/>
    </location>
</feature>
<dbReference type="GeneID" id="100209930"/>
<feature type="region of interest" description="Disordered" evidence="1">
    <location>
        <begin position="1"/>
        <end position="27"/>
    </location>
</feature>
<organism evidence="3 4">
    <name type="scientific">Hydra vulgaris</name>
    <name type="common">Hydra</name>
    <name type="synonym">Hydra attenuata</name>
    <dbReference type="NCBI Taxonomy" id="6087"/>
    <lineage>
        <taxon>Eukaryota</taxon>
        <taxon>Metazoa</taxon>
        <taxon>Cnidaria</taxon>
        <taxon>Hydrozoa</taxon>
        <taxon>Hydroidolina</taxon>
        <taxon>Anthoathecata</taxon>
        <taxon>Aplanulata</taxon>
        <taxon>Hydridae</taxon>
        <taxon>Hydra</taxon>
    </lineage>
</organism>
<proteinExistence type="predicted"/>
<reference evidence="4" key="1">
    <citation type="submission" date="2025-08" db="UniProtKB">
        <authorList>
            <consortium name="RefSeq"/>
        </authorList>
    </citation>
    <scope>IDENTIFICATION</scope>
</reference>
<feature type="transmembrane region" description="Helical" evidence="2">
    <location>
        <begin position="66"/>
        <end position="94"/>
    </location>
</feature>
<dbReference type="PANTHER" id="PTHR33444:SF2">
    <property type="entry name" value="MARVEL DOMAIN-CONTAINING PROTEIN"/>
    <property type="match status" value="1"/>
</dbReference>
<dbReference type="Proteomes" id="UP001652625">
    <property type="component" value="Chromosome 12"/>
</dbReference>
<keyword evidence="2" id="KW-0472">Membrane</keyword>
<keyword evidence="2 4" id="KW-0812">Transmembrane</keyword>
<evidence type="ECO:0000256" key="1">
    <source>
        <dbReference type="SAM" id="MobiDB-lite"/>
    </source>
</evidence>
<dbReference type="InterPro" id="IPR040350">
    <property type="entry name" value="TMEM272"/>
</dbReference>
<dbReference type="RefSeq" id="XP_065668622.1">
    <property type="nucleotide sequence ID" value="XM_065812550.1"/>
</dbReference>